<gene>
    <name evidence="5" type="ORF">TCAL_10588</name>
</gene>
<dbReference type="PANTHER" id="PTHR12186:SF2">
    <property type="entry name" value="FGFR1 ONCOGENE PARTNER 2 HOMOLOG"/>
    <property type="match status" value="1"/>
</dbReference>
<dbReference type="Pfam" id="PF05769">
    <property type="entry name" value="SIKE"/>
    <property type="match status" value="1"/>
</dbReference>
<evidence type="ECO:0008006" key="7">
    <source>
        <dbReference type="Google" id="ProtNLM"/>
    </source>
</evidence>
<feature type="region of interest" description="Disordered" evidence="4">
    <location>
        <begin position="328"/>
        <end position="384"/>
    </location>
</feature>
<name>A0A553P8I9_TIGCA</name>
<evidence type="ECO:0000256" key="2">
    <source>
        <dbReference type="ARBA" id="ARBA00023054"/>
    </source>
</evidence>
<evidence type="ECO:0000313" key="5">
    <source>
        <dbReference type="EMBL" id="TRY74004.1"/>
    </source>
</evidence>
<comment type="similarity">
    <text evidence="1">Belongs to the SIKE family.</text>
</comment>
<dbReference type="PANTHER" id="PTHR12186">
    <property type="entry name" value="SIKE FAMILY MEMBER"/>
    <property type="match status" value="1"/>
</dbReference>
<keyword evidence="2 3" id="KW-0175">Coiled coil</keyword>
<keyword evidence="6" id="KW-1185">Reference proteome</keyword>
<reference evidence="5 6" key="1">
    <citation type="journal article" date="2018" name="Nat. Ecol. Evol.">
        <title>Genomic signatures of mitonuclear coevolution across populations of Tigriopus californicus.</title>
        <authorList>
            <person name="Barreto F.S."/>
            <person name="Watson E.T."/>
            <person name="Lima T.G."/>
            <person name="Willett C.S."/>
            <person name="Edmands S."/>
            <person name="Li W."/>
            <person name="Burton R.S."/>
        </authorList>
    </citation>
    <scope>NUCLEOTIDE SEQUENCE [LARGE SCALE GENOMIC DNA]</scope>
    <source>
        <strain evidence="5 6">San Diego</strain>
    </source>
</reference>
<evidence type="ECO:0000256" key="4">
    <source>
        <dbReference type="SAM" id="MobiDB-lite"/>
    </source>
</evidence>
<dbReference type="InterPro" id="IPR008555">
    <property type="entry name" value="SIKE"/>
</dbReference>
<feature type="compositionally biased region" description="Low complexity" evidence="4">
    <location>
        <begin position="242"/>
        <end position="277"/>
    </location>
</feature>
<feature type="region of interest" description="Disordered" evidence="4">
    <location>
        <begin position="232"/>
        <end position="300"/>
    </location>
</feature>
<evidence type="ECO:0000313" key="6">
    <source>
        <dbReference type="Proteomes" id="UP000318571"/>
    </source>
</evidence>
<evidence type="ECO:0000256" key="1">
    <source>
        <dbReference type="ARBA" id="ARBA00005537"/>
    </source>
</evidence>
<feature type="coiled-coil region" evidence="3">
    <location>
        <begin position="68"/>
        <end position="102"/>
    </location>
</feature>
<feature type="compositionally biased region" description="Basic and acidic residues" evidence="4">
    <location>
        <begin position="345"/>
        <end position="357"/>
    </location>
</feature>
<comment type="caution">
    <text evidence="5">The sequence shown here is derived from an EMBL/GenBank/DDBJ whole genome shotgun (WGS) entry which is preliminary data.</text>
</comment>
<feature type="compositionally biased region" description="Polar residues" evidence="4">
    <location>
        <begin position="328"/>
        <end position="339"/>
    </location>
</feature>
<proteinExistence type="inferred from homology"/>
<protein>
    <recommendedName>
        <fullName evidence="7">FGFR1 oncogene partner 2 homolog</fullName>
    </recommendedName>
</protein>
<dbReference type="OMA" id="FEMASIM"/>
<dbReference type="Proteomes" id="UP000318571">
    <property type="component" value="Chromosome 3"/>
</dbReference>
<feature type="compositionally biased region" description="Polar residues" evidence="4">
    <location>
        <begin position="278"/>
        <end position="287"/>
    </location>
</feature>
<dbReference type="STRING" id="6832.A0A553P8I9"/>
<sequence>MRLVDQLLGDARRLSTRLREHDSAADAILGSAQATLKDVEAMKQYQEELEQLNAIAHHRPRAQLVLGIQQENRHIRQLQHENKELRATLEEHQNAIELIMSKYRQQMNILVHSTKLDKNVINQKKAQLLQDKTDQIFEMASIMQNSLKLDEENEVQDQEIRTRLLTENRGLRELLEISRRNGSVTTSKSRPKYISQECQTEDNPTLALILSTQSQSGQELVSADKKSSINARLSSGVSKTQSKPPSSEVSPPSPNFFNGGSSNLLSNHNPNSNDSPNQVTGDQTNPTSSHHSSDEDLVSSDEEVIFNTIKRNPAKIRELVVDPNQMNHEAATSNGSGNTPFLRPFENEKTVDEEKSSICDNTVQSIRSLEAPKETKATMKRNQN</sequence>
<dbReference type="AlphaFoldDB" id="A0A553P8I9"/>
<accession>A0A553P8I9</accession>
<feature type="compositionally biased region" description="Polar residues" evidence="4">
    <location>
        <begin position="358"/>
        <end position="367"/>
    </location>
</feature>
<feature type="compositionally biased region" description="Polar residues" evidence="4">
    <location>
        <begin position="232"/>
        <end position="241"/>
    </location>
</feature>
<dbReference type="EMBL" id="VCGU01000007">
    <property type="protein sequence ID" value="TRY74004.1"/>
    <property type="molecule type" value="Genomic_DNA"/>
</dbReference>
<evidence type="ECO:0000256" key="3">
    <source>
        <dbReference type="SAM" id="Coils"/>
    </source>
</evidence>
<organism evidence="5 6">
    <name type="scientific">Tigriopus californicus</name>
    <name type="common">Marine copepod</name>
    <dbReference type="NCBI Taxonomy" id="6832"/>
    <lineage>
        <taxon>Eukaryota</taxon>
        <taxon>Metazoa</taxon>
        <taxon>Ecdysozoa</taxon>
        <taxon>Arthropoda</taxon>
        <taxon>Crustacea</taxon>
        <taxon>Multicrustacea</taxon>
        <taxon>Hexanauplia</taxon>
        <taxon>Copepoda</taxon>
        <taxon>Harpacticoida</taxon>
        <taxon>Harpacticidae</taxon>
        <taxon>Tigriopus</taxon>
    </lineage>
</organism>